<protein>
    <submittedName>
        <fullName evidence="1">Uncharacterized protein</fullName>
    </submittedName>
</protein>
<proteinExistence type="predicted"/>
<gene>
    <name evidence="1" type="ORF">LEP1GSC105_4484</name>
</gene>
<organism evidence="1 2">
    <name type="scientific">Leptospira interrogans str. UI 12758</name>
    <dbReference type="NCBI Taxonomy" id="1049938"/>
    <lineage>
        <taxon>Bacteria</taxon>
        <taxon>Pseudomonadati</taxon>
        <taxon>Spirochaetota</taxon>
        <taxon>Spirochaetia</taxon>
        <taxon>Leptospirales</taxon>
        <taxon>Leptospiraceae</taxon>
        <taxon>Leptospira</taxon>
    </lineage>
</organism>
<dbReference type="Proteomes" id="UP000001340">
    <property type="component" value="Unassembled WGS sequence"/>
</dbReference>
<accession>A0A0E2D3D6</accession>
<reference evidence="1 2" key="1">
    <citation type="submission" date="2012-10" db="EMBL/GenBank/DDBJ databases">
        <authorList>
            <person name="Harkins D.M."/>
            <person name="Durkin A.S."/>
            <person name="Brinkac L.M."/>
            <person name="Haft D.H."/>
            <person name="Selengut J.D."/>
            <person name="Sanka R."/>
            <person name="DePew J."/>
            <person name="Purushe J."/>
            <person name="Chanthongthip A."/>
            <person name="Lattana O."/>
            <person name="Phetsouvanh R."/>
            <person name="Newton P.N."/>
            <person name="Vinetz J.M."/>
            <person name="Sutton G.G."/>
            <person name="Nierman W.C."/>
            <person name="Fouts D.E."/>
        </authorList>
    </citation>
    <scope>NUCLEOTIDE SEQUENCE [LARGE SCALE GENOMIC DNA]</scope>
    <source>
        <strain evidence="1 2">UI 12758</strain>
    </source>
</reference>
<name>A0A0E2D3D6_LEPIR</name>
<dbReference type="AlphaFoldDB" id="A0A0E2D3D6"/>
<evidence type="ECO:0000313" key="1">
    <source>
        <dbReference type="EMBL" id="EKR54086.1"/>
    </source>
</evidence>
<evidence type="ECO:0000313" key="2">
    <source>
        <dbReference type="Proteomes" id="UP000001340"/>
    </source>
</evidence>
<sequence length="40" mass="4377">MLSANFLKKEKMRFGTLTNVSLVMICFLKKAGIGTLGIDS</sequence>
<dbReference type="EMBL" id="AHNR02000057">
    <property type="protein sequence ID" value="EKR54086.1"/>
    <property type="molecule type" value="Genomic_DNA"/>
</dbReference>
<comment type="caution">
    <text evidence="1">The sequence shown here is derived from an EMBL/GenBank/DDBJ whole genome shotgun (WGS) entry which is preliminary data.</text>
</comment>